<evidence type="ECO:0000256" key="3">
    <source>
        <dbReference type="SAM" id="SignalP"/>
    </source>
</evidence>
<evidence type="ECO:0000256" key="1">
    <source>
        <dbReference type="SAM" id="Coils"/>
    </source>
</evidence>
<name>A0A2I0BXT0_PLAFO</name>
<protein>
    <submittedName>
        <fullName evidence="5">Rifin</fullName>
    </submittedName>
</protein>
<keyword evidence="2" id="KW-0812">Transmembrane</keyword>
<organism evidence="5 6">
    <name type="scientific">Plasmodium falciparum (isolate NF54)</name>
    <dbReference type="NCBI Taxonomy" id="5843"/>
    <lineage>
        <taxon>Eukaryota</taxon>
        <taxon>Sar</taxon>
        <taxon>Alveolata</taxon>
        <taxon>Apicomplexa</taxon>
        <taxon>Aconoidasida</taxon>
        <taxon>Haemosporida</taxon>
        <taxon>Plasmodiidae</taxon>
        <taxon>Plasmodium</taxon>
        <taxon>Plasmodium (Laverania)</taxon>
    </lineage>
</organism>
<evidence type="ECO:0000313" key="4">
    <source>
        <dbReference type="EMBL" id="KAF4328351.1"/>
    </source>
</evidence>
<keyword evidence="2" id="KW-1133">Transmembrane helix</keyword>
<evidence type="ECO:0000256" key="2">
    <source>
        <dbReference type="SAM" id="Phobius"/>
    </source>
</evidence>
<dbReference type="Proteomes" id="UP000232684">
    <property type="component" value="Unassembled WGS sequence"/>
</dbReference>
<evidence type="ECO:0000313" key="6">
    <source>
        <dbReference type="Proteomes" id="UP000232684"/>
    </source>
</evidence>
<dbReference type="EMBL" id="NYMT01000005">
    <property type="protein sequence ID" value="PKC48055.1"/>
    <property type="molecule type" value="Genomic_DNA"/>
</dbReference>
<dbReference type="AlphaFoldDB" id="A0A2I0BXT0"/>
<comment type="caution">
    <text evidence="5">The sequence shown here is derived from an EMBL/GenBank/DDBJ whole genome shotgun (WGS) entry which is preliminary data.</text>
</comment>
<dbReference type="NCBIfam" id="TIGR01477">
    <property type="entry name" value="RIFIN"/>
    <property type="match status" value="1"/>
</dbReference>
<dbReference type="EMBL" id="QFXU01000016">
    <property type="protein sequence ID" value="KAF4328351.1"/>
    <property type="molecule type" value="Genomic_DNA"/>
</dbReference>
<gene>
    <name evidence="5" type="ORF">CK202_2158</name>
    <name evidence="4" type="ORF">CYL21_3572</name>
</gene>
<dbReference type="Proteomes" id="UP000754359">
    <property type="component" value="Unassembled WGS sequence"/>
</dbReference>
<reference evidence="5 6" key="1">
    <citation type="submission" date="2017-11" db="EMBL/GenBank/DDBJ databases">
        <title>Plasmodium falciparum NF54 genome assembly.</title>
        <authorList>
            <person name="Bryant J.M."/>
            <person name="Baumgarten S."/>
            <person name="Scheidig-Benatar C."/>
            <person name="Scherf A."/>
        </authorList>
    </citation>
    <scope>NUCLEOTIDE SEQUENCE [LARGE SCALE GENOMIC DNA]</scope>
    <source>
        <strain evidence="5">NF54</strain>
    </source>
</reference>
<feature type="signal peptide" evidence="3">
    <location>
        <begin position="1"/>
        <end position="21"/>
    </location>
</feature>
<feature type="chain" id="PRO_5036317657" evidence="3">
    <location>
        <begin position="22"/>
        <end position="336"/>
    </location>
</feature>
<dbReference type="VEuPathDB" id="PlasmoDB:PfNF54_010019800"/>
<keyword evidence="3" id="KW-0732">Signal</keyword>
<feature type="coiled-coil region" evidence="1">
    <location>
        <begin position="62"/>
        <end position="89"/>
    </location>
</feature>
<keyword evidence="1" id="KW-0175">Coiled coil</keyword>
<evidence type="ECO:0000313" key="7">
    <source>
        <dbReference type="Proteomes" id="UP000754359"/>
    </source>
</evidence>
<keyword evidence="2" id="KW-0472">Membrane</keyword>
<feature type="transmembrane region" description="Helical" evidence="2">
    <location>
        <begin position="294"/>
        <end position="316"/>
    </location>
</feature>
<dbReference type="SMR" id="A0A2I0BXT0"/>
<evidence type="ECO:0000313" key="5">
    <source>
        <dbReference type="EMBL" id="PKC48055.1"/>
    </source>
</evidence>
<sequence>MKLHYTKILLFFFPLYILVYSKNKPSITPHHTQTNRSLCECDTQSTNYNNDEDIKSVKEIFDRQTSQRFEEYEERMQEKRQKRKEQRDKNIQEIIEKDRMDKLLAEKVEKGCLRCGCGLGGVAAGVGIFGTVAVKELTKASTVAAIAAAQEAAAAKGAVAGAEAGIKTVISGLQKLDISTLNGQTLVSYFDTTDYTNFKTIAHAINTQYDPSPCVLGRSGASESFCSWVRANFFAPQEISGKVSSTYESIEIGVTSIVSDAKKAAAAAVKKATDEVIKNSTAAAESTYAGCQTAIIASVVAIIIIALVMIIIYLVLRYRRKKKMNKKAQYTELLNQ</sequence>
<accession>A0A2I0BXT0</accession>
<dbReference type="InterPro" id="IPR006373">
    <property type="entry name" value="VSA_Rifin"/>
</dbReference>
<proteinExistence type="predicted"/>
<reference evidence="4 7" key="2">
    <citation type="submission" date="2018-05" db="EMBL/GenBank/DDBJ databases">
        <title>Genome assembly of Plasmodium falciparum NF54 DiCre.</title>
        <authorList>
            <person name="Baumgarten S."/>
            <person name="Treeck M."/>
            <person name="Scherf A."/>
        </authorList>
    </citation>
    <scope>NUCLEOTIDE SEQUENCE [LARGE SCALE GENOMIC DNA]</scope>
    <source>
        <strain evidence="4">NF54</strain>
    </source>
</reference>
<dbReference type="Pfam" id="PF02009">
    <property type="entry name" value="RIFIN"/>
    <property type="match status" value="1"/>
</dbReference>